<gene>
    <name evidence="1" type="ORF">S01H1_61397</name>
</gene>
<comment type="caution">
    <text evidence="1">The sequence shown here is derived from an EMBL/GenBank/DDBJ whole genome shotgun (WGS) entry which is preliminary data.</text>
</comment>
<name>X0WS02_9ZZZZ</name>
<dbReference type="EMBL" id="BARS01040254">
    <property type="protein sequence ID" value="GAG33749.1"/>
    <property type="molecule type" value="Genomic_DNA"/>
</dbReference>
<reference evidence="1" key="1">
    <citation type="journal article" date="2014" name="Front. Microbiol.">
        <title>High frequency of phylogenetically diverse reductive dehalogenase-homologous genes in deep subseafloor sedimentary metagenomes.</title>
        <authorList>
            <person name="Kawai M."/>
            <person name="Futagami T."/>
            <person name="Toyoda A."/>
            <person name="Takaki Y."/>
            <person name="Nishi S."/>
            <person name="Hori S."/>
            <person name="Arai W."/>
            <person name="Tsubouchi T."/>
            <person name="Morono Y."/>
            <person name="Uchiyama I."/>
            <person name="Ito T."/>
            <person name="Fujiyama A."/>
            <person name="Inagaki F."/>
            <person name="Takami H."/>
        </authorList>
    </citation>
    <scope>NUCLEOTIDE SEQUENCE</scope>
    <source>
        <strain evidence="1">Expedition CK06-06</strain>
    </source>
</reference>
<dbReference type="AlphaFoldDB" id="X0WS02"/>
<feature type="non-terminal residue" evidence="1">
    <location>
        <position position="1"/>
    </location>
</feature>
<accession>X0WS02</accession>
<proteinExistence type="predicted"/>
<protein>
    <submittedName>
        <fullName evidence="1">Uncharacterized protein</fullName>
    </submittedName>
</protein>
<sequence length="62" mass="7134">IYQDMKKGRDLKMGTLQDVLEKLEEMDIDASEIKISRAASDYIIQKARDIIDSEEAEEGEEE</sequence>
<evidence type="ECO:0000313" key="1">
    <source>
        <dbReference type="EMBL" id="GAG33749.1"/>
    </source>
</evidence>
<organism evidence="1">
    <name type="scientific">marine sediment metagenome</name>
    <dbReference type="NCBI Taxonomy" id="412755"/>
    <lineage>
        <taxon>unclassified sequences</taxon>
        <taxon>metagenomes</taxon>
        <taxon>ecological metagenomes</taxon>
    </lineage>
</organism>